<dbReference type="InterPro" id="IPR057326">
    <property type="entry name" value="KR_dom"/>
</dbReference>
<dbReference type="Gene3D" id="3.40.50.720">
    <property type="entry name" value="NAD(P)-binding Rossmann-like Domain"/>
    <property type="match status" value="1"/>
</dbReference>
<name>A0ABP8PA19_9MICO</name>
<protein>
    <submittedName>
        <fullName evidence="4">SDR family oxidoreductase</fullName>
    </submittedName>
</protein>
<dbReference type="CDD" id="cd05233">
    <property type="entry name" value="SDR_c"/>
    <property type="match status" value="1"/>
</dbReference>
<gene>
    <name evidence="4" type="ORF">GCM10023171_16960</name>
</gene>
<proteinExistence type="inferred from homology"/>
<reference evidence="5" key="1">
    <citation type="journal article" date="2019" name="Int. J. Syst. Evol. Microbiol.">
        <title>The Global Catalogue of Microorganisms (GCM) 10K type strain sequencing project: providing services to taxonomists for standard genome sequencing and annotation.</title>
        <authorList>
            <consortium name="The Broad Institute Genomics Platform"/>
            <consortium name="The Broad Institute Genome Sequencing Center for Infectious Disease"/>
            <person name="Wu L."/>
            <person name="Ma J."/>
        </authorList>
    </citation>
    <scope>NUCLEOTIDE SEQUENCE [LARGE SCALE GENOMIC DNA]</scope>
    <source>
        <strain evidence="5">JCM 17839</strain>
    </source>
</reference>
<dbReference type="PRINTS" id="PR00081">
    <property type="entry name" value="GDHRDH"/>
</dbReference>
<dbReference type="InterPro" id="IPR002347">
    <property type="entry name" value="SDR_fam"/>
</dbReference>
<comment type="similarity">
    <text evidence="1">Belongs to the short-chain dehydrogenases/reductases (SDR) family.</text>
</comment>
<dbReference type="RefSeq" id="WP_345186080.1">
    <property type="nucleotide sequence ID" value="NZ_BAABGP010000010.1"/>
</dbReference>
<evidence type="ECO:0000259" key="3">
    <source>
        <dbReference type="SMART" id="SM00822"/>
    </source>
</evidence>
<dbReference type="Pfam" id="PF13561">
    <property type="entry name" value="adh_short_C2"/>
    <property type="match status" value="1"/>
</dbReference>
<keyword evidence="5" id="KW-1185">Reference proteome</keyword>
<dbReference type="PANTHER" id="PTHR42760">
    <property type="entry name" value="SHORT-CHAIN DEHYDROGENASES/REDUCTASES FAMILY MEMBER"/>
    <property type="match status" value="1"/>
</dbReference>
<dbReference type="InterPro" id="IPR020904">
    <property type="entry name" value="Sc_DH/Rdtase_CS"/>
</dbReference>
<dbReference type="SUPFAM" id="SSF51735">
    <property type="entry name" value="NAD(P)-binding Rossmann-fold domains"/>
    <property type="match status" value="1"/>
</dbReference>
<sequence length="256" mass="26121">MTTPLASPADSARPQAVISGGGSGIGLASALRLARDGFDLALLGRRAAVLQEAADRIRTQTPAARVQTIVADLQDPAAVDRATAEIQGDVDVLLNNAGGNVLDRGEGLAGIAANYDANFRLNVLTAVLLTEALLPRITRPGGRIISISSIAALRGANGYGAAKAAIHGWMMGLAAELAPEGVTVNAVAPGYVPDTGFWDGRRTPEIVASRLAQVPMNRPGTPDEVAGAVSYLAGPEGGWTTGQIIQVNGGALFGRG</sequence>
<feature type="domain" description="Ketoreductase" evidence="3">
    <location>
        <begin position="16"/>
        <end position="201"/>
    </location>
</feature>
<dbReference type="PANTHER" id="PTHR42760:SF133">
    <property type="entry name" value="3-OXOACYL-[ACYL-CARRIER-PROTEIN] REDUCTASE"/>
    <property type="match status" value="1"/>
</dbReference>
<keyword evidence="2" id="KW-0560">Oxidoreductase</keyword>
<dbReference type="PRINTS" id="PR00080">
    <property type="entry name" value="SDRFAMILY"/>
</dbReference>
<evidence type="ECO:0000313" key="4">
    <source>
        <dbReference type="EMBL" id="GAA4484267.1"/>
    </source>
</evidence>
<evidence type="ECO:0000256" key="2">
    <source>
        <dbReference type="ARBA" id="ARBA00023002"/>
    </source>
</evidence>
<accession>A0ABP8PA19</accession>
<comment type="caution">
    <text evidence="4">The sequence shown here is derived from an EMBL/GenBank/DDBJ whole genome shotgun (WGS) entry which is preliminary data.</text>
</comment>
<dbReference type="InterPro" id="IPR036291">
    <property type="entry name" value="NAD(P)-bd_dom_sf"/>
</dbReference>
<evidence type="ECO:0000313" key="5">
    <source>
        <dbReference type="Proteomes" id="UP001500731"/>
    </source>
</evidence>
<dbReference type="Proteomes" id="UP001500731">
    <property type="component" value="Unassembled WGS sequence"/>
</dbReference>
<organism evidence="4 5">
    <name type="scientific">Microbacterium panaciterrae</name>
    <dbReference type="NCBI Taxonomy" id="985759"/>
    <lineage>
        <taxon>Bacteria</taxon>
        <taxon>Bacillati</taxon>
        <taxon>Actinomycetota</taxon>
        <taxon>Actinomycetes</taxon>
        <taxon>Micrococcales</taxon>
        <taxon>Microbacteriaceae</taxon>
        <taxon>Microbacterium</taxon>
    </lineage>
</organism>
<dbReference type="EMBL" id="BAABGP010000010">
    <property type="protein sequence ID" value="GAA4484267.1"/>
    <property type="molecule type" value="Genomic_DNA"/>
</dbReference>
<evidence type="ECO:0000256" key="1">
    <source>
        <dbReference type="ARBA" id="ARBA00006484"/>
    </source>
</evidence>
<dbReference type="PROSITE" id="PS00061">
    <property type="entry name" value="ADH_SHORT"/>
    <property type="match status" value="1"/>
</dbReference>
<dbReference type="SMART" id="SM00822">
    <property type="entry name" value="PKS_KR"/>
    <property type="match status" value="1"/>
</dbReference>